<proteinExistence type="predicted"/>
<dbReference type="PANTHER" id="PTHR23113">
    <property type="entry name" value="GUANINE NUCLEOTIDE EXCHANGE FACTOR"/>
    <property type="match status" value="1"/>
</dbReference>
<dbReference type="SUPFAM" id="SSF81383">
    <property type="entry name" value="F-box domain"/>
    <property type="match status" value="1"/>
</dbReference>
<dbReference type="PROSITE" id="PS50009">
    <property type="entry name" value="RASGEF_CAT"/>
    <property type="match status" value="1"/>
</dbReference>
<dbReference type="Pfam" id="PF00646">
    <property type="entry name" value="F-box"/>
    <property type="match status" value="1"/>
</dbReference>
<dbReference type="GO" id="GO:0005085">
    <property type="term" value="F:guanyl-nucleotide exchange factor activity"/>
    <property type="evidence" value="ECO:0007669"/>
    <property type="project" value="UniProtKB-KW"/>
</dbReference>
<keyword evidence="1 2" id="KW-0344">Guanine-nucleotide releasing factor</keyword>
<accession>A0AAW2Z1P1</accession>
<dbReference type="Gene3D" id="1.10.840.10">
    <property type="entry name" value="Ras guanine-nucleotide exchange factors catalytic domain"/>
    <property type="match status" value="1"/>
</dbReference>
<dbReference type="Pfam" id="PF00617">
    <property type="entry name" value="RasGEF"/>
    <property type="match status" value="1"/>
</dbReference>
<reference evidence="4 5" key="1">
    <citation type="submission" date="2024-03" db="EMBL/GenBank/DDBJ databases">
        <title>The Acrasis kona genome and developmental transcriptomes reveal deep origins of eukaryotic multicellular pathways.</title>
        <authorList>
            <person name="Sheikh S."/>
            <person name="Fu C.-J."/>
            <person name="Brown M.W."/>
            <person name="Baldauf S.L."/>
        </authorList>
    </citation>
    <scope>NUCLEOTIDE SEQUENCE [LARGE SCALE GENOMIC DNA]</scope>
    <source>
        <strain evidence="4 5">ATCC MYA-3509</strain>
    </source>
</reference>
<gene>
    <name evidence="4" type="ORF">AKO1_014844</name>
</gene>
<evidence type="ECO:0000256" key="1">
    <source>
        <dbReference type="ARBA" id="ARBA00022658"/>
    </source>
</evidence>
<name>A0AAW2Z1P1_9EUKA</name>
<dbReference type="GO" id="GO:0007264">
    <property type="term" value="P:small GTPase-mediated signal transduction"/>
    <property type="evidence" value="ECO:0007669"/>
    <property type="project" value="InterPro"/>
</dbReference>
<evidence type="ECO:0000256" key="2">
    <source>
        <dbReference type="PROSITE-ProRule" id="PRU00168"/>
    </source>
</evidence>
<dbReference type="CDD" id="cd09917">
    <property type="entry name" value="F-box_SF"/>
    <property type="match status" value="1"/>
</dbReference>
<dbReference type="InterPro" id="IPR008937">
    <property type="entry name" value="Ras-like_GEF"/>
</dbReference>
<comment type="caution">
    <text evidence="4">The sequence shown here is derived from an EMBL/GenBank/DDBJ whole genome shotgun (WGS) entry which is preliminary data.</text>
</comment>
<dbReference type="AlphaFoldDB" id="A0AAW2Z1P1"/>
<dbReference type="InterPro" id="IPR036047">
    <property type="entry name" value="F-box-like_dom_sf"/>
</dbReference>
<sequence length="491" mass="56871">MSTHADDLGSIPQDAIGYILSYLNLSEVAACSSICQIWRSGGKQSLHTQYGHDLELKNLGVYPLENCSLEMEDDMNKYKDMLDNHNTTFFVNLGTEIMKAGRNNQYYNILNRQSEDEPSAFFYTYQSQSSKHLIYLLMLLITQAKNEALLALLHVLQGFIEHLMEQSILYQVQDYKDDMKLIQHALCFTDNLTETLDDDTSFAVYLINIKIKMNLIRRASGTLQWKARMVFPIDPQQHVSYKNISSIPPHELAKQLTIQRCLILDAIKPHEYCGYPWRHSQEKCPNIMKSVRSFENVSSWIATAIVTPPTAQERAAMLEYFIQLCYHLLEVRNFDFVFCVMGALTSASVYRLKSTFELISEEHDKMLKKYQDLVSLRSDFIQTRVLLQTCDHMTCLPFHGLFLGDLKAVHDSIMKPTHYFGSHTSKMEYKLISRLQRYRFEQGYFPSSDCVHDPEEFFIIPAIQELLEKELATAVPVQQLYQVSLLREPRI</sequence>
<dbReference type="InterPro" id="IPR001895">
    <property type="entry name" value="RASGEF_cat_dom"/>
</dbReference>
<dbReference type="EMBL" id="JAOPGA020000945">
    <property type="protein sequence ID" value="KAL0483192.1"/>
    <property type="molecule type" value="Genomic_DNA"/>
</dbReference>
<dbReference type="SUPFAM" id="SSF48366">
    <property type="entry name" value="Ras GEF"/>
    <property type="match status" value="1"/>
</dbReference>
<evidence type="ECO:0000313" key="5">
    <source>
        <dbReference type="Proteomes" id="UP001431209"/>
    </source>
</evidence>
<keyword evidence="5" id="KW-1185">Reference proteome</keyword>
<dbReference type="InterPro" id="IPR036964">
    <property type="entry name" value="RASGEF_cat_dom_sf"/>
</dbReference>
<dbReference type="Proteomes" id="UP001431209">
    <property type="component" value="Unassembled WGS sequence"/>
</dbReference>
<dbReference type="PANTHER" id="PTHR23113:SF99">
    <property type="entry name" value="RASGEF DOMAIN-CONTAINING PROTEIN"/>
    <property type="match status" value="1"/>
</dbReference>
<dbReference type="InterPro" id="IPR023578">
    <property type="entry name" value="Ras_GEF_dom_sf"/>
</dbReference>
<organism evidence="4 5">
    <name type="scientific">Acrasis kona</name>
    <dbReference type="NCBI Taxonomy" id="1008807"/>
    <lineage>
        <taxon>Eukaryota</taxon>
        <taxon>Discoba</taxon>
        <taxon>Heterolobosea</taxon>
        <taxon>Tetramitia</taxon>
        <taxon>Eutetramitia</taxon>
        <taxon>Acrasidae</taxon>
        <taxon>Acrasis</taxon>
    </lineage>
</organism>
<protein>
    <submittedName>
        <fullName evidence="4">Ras GTPase exchange factor</fullName>
    </submittedName>
</protein>
<feature type="domain" description="Ras-GEF" evidence="3">
    <location>
        <begin position="248"/>
        <end position="490"/>
    </location>
</feature>
<evidence type="ECO:0000259" key="3">
    <source>
        <dbReference type="PROSITE" id="PS50009"/>
    </source>
</evidence>
<evidence type="ECO:0000313" key="4">
    <source>
        <dbReference type="EMBL" id="KAL0483192.1"/>
    </source>
</evidence>
<dbReference type="SMART" id="SM00147">
    <property type="entry name" value="RasGEF"/>
    <property type="match status" value="1"/>
</dbReference>
<dbReference type="InterPro" id="IPR001810">
    <property type="entry name" value="F-box_dom"/>
</dbReference>